<evidence type="ECO:0000256" key="1">
    <source>
        <dbReference type="SAM" id="SignalP"/>
    </source>
</evidence>
<feature type="signal peptide" evidence="1">
    <location>
        <begin position="1"/>
        <end position="29"/>
    </location>
</feature>
<name>A0A150SCS3_SORCE</name>
<dbReference type="EMBL" id="JEMC01003667">
    <property type="protein sequence ID" value="KYF79402.1"/>
    <property type="molecule type" value="Genomic_DNA"/>
</dbReference>
<dbReference type="Proteomes" id="UP000075515">
    <property type="component" value="Unassembled WGS sequence"/>
</dbReference>
<dbReference type="AlphaFoldDB" id="A0A150SCS3"/>
<accession>A0A150SCS3</accession>
<feature type="chain" id="PRO_5010449866" description="Secreted protein" evidence="1">
    <location>
        <begin position="30"/>
        <end position="168"/>
    </location>
</feature>
<organism evidence="2 3">
    <name type="scientific">Sorangium cellulosum</name>
    <name type="common">Polyangium cellulosum</name>
    <dbReference type="NCBI Taxonomy" id="56"/>
    <lineage>
        <taxon>Bacteria</taxon>
        <taxon>Pseudomonadati</taxon>
        <taxon>Myxococcota</taxon>
        <taxon>Polyangia</taxon>
        <taxon>Polyangiales</taxon>
        <taxon>Polyangiaceae</taxon>
        <taxon>Sorangium</taxon>
    </lineage>
</organism>
<protein>
    <recommendedName>
        <fullName evidence="4">Secreted protein</fullName>
    </recommendedName>
</protein>
<gene>
    <name evidence="2" type="ORF">BE18_51560</name>
</gene>
<keyword evidence="1" id="KW-0732">Signal</keyword>
<comment type="caution">
    <text evidence="2">The sequence shown here is derived from an EMBL/GenBank/DDBJ whole genome shotgun (WGS) entry which is preliminary data.</text>
</comment>
<evidence type="ECO:0000313" key="2">
    <source>
        <dbReference type="EMBL" id="KYF79402.1"/>
    </source>
</evidence>
<evidence type="ECO:0008006" key="4">
    <source>
        <dbReference type="Google" id="ProtNLM"/>
    </source>
</evidence>
<reference evidence="2 3" key="1">
    <citation type="submission" date="2014-02" db="EMBL/GenBank/DDBJ databases">
        <title>The small core and large imbalanced accessory genome model reveals a collaborative survival strategy of Sorangium cellulosum strains in nature.</title>
        <authorList>
            <person name="Han K."/>
            <person name="Peng R."/>
            <person name="Blom J."/>
            <person name="Li Y.-Z."/>
        </authorList>
    </citation>
    <scope>NUCLEOTIDE SEQUENCE [LARGE SCALE GENOMIC DNA]</scope>
    <source>
        <strain evidence="2 3">So0149</strain>
    </source>
</reference>
<evidence type="ECO:0000313" key="3">
    <source>
        <dbReference type="Proteomes" id="UP000075515"/>
    </source>
</evidence>
<proteinExistence type="predicted"/>
<sequence>MRISRIHLAATALAAALGGLFAGAGGAFAEGNDFAGAYVASLPDRAEIMHLHRDGTARMTLSDQVTFGAGGFTFSDSLGSWRRAGSHTVSVRMLNLNFDLTGAAPAFSGIAVVDYVLVFAPDKETFTASCQGKIFATGVDPLDPGATPVTEFDCAYLNGYLHHRSPAP</sequence>